<name>A0ABS1SBM1_9MICO</name>
<evidence type="ECO:0000313" key="12">
    <source>
        <dbReference type="EMBL" id="MBL3677737.1"/>
    </source>
</evidence>
<dbReference type="HAMAP" id="MF_00161">
    <property type="entry name" value="LspA"/>
    <property type="match status" value="1"/>
</dbReference>
<keyword evidence="4 9" id="KW-0812">Transmembrane</keyword>
<dbReference type="PANTHER" id="PTHR33695:SF1">
    <property type="entry name" value="LIPOPROTEIN SIGNAL PEPTIDASE"/>
    <property type="match status" value="1"/>
</dbReference>
<dbReference type="InterPro" id="IPR001872">
    <property type="entry name" value="Peptidase_A8"/>
</dbReference>
<protein>
    <recommendedName>
        <fullName evidence="9">Lipoprotein signal peptidase</fullName>
        <ecNumber evidence="9">3.4.23.36</ecNumber>
    </recommendedName>
    <alternativeName>
        <fullName evidence="9">Prolipoprotein signal peptidase</fullName>
    </alternativeName>
    <alternativeName>
        <fullName evidence="9">Signal peptidase II</fullName>
        <shortName evidence="9">SPase II</shortName>
    </alternativeName>
</protein>
<reference evidence="12 13" key="1">
    <citation type="submission" date="2018-09" db="EMBL/GenBank/DDBJ databases">
        <title>Comparative genomics of Leucobacter spp.</title>
        <authorList>
            <person name="Reis A.C."/>
            <person name="Kolvenbach B.A."/>
            <person name="Corvini P.F.X."/>
            <person name="Nunes O.C."/>
        </authorList>
    </citation>
    <scope>NUCLEOTIDE SEQUENCE [LARGE SCALE GENOMIC DNA]</scope>
    <source>
        <strain evidence="12 13">TAN 31504</strain>
    </source>
</reference>
<dbReference type="GO" id="GO:0004190">
    <property type="term" value="F:aspartic-type endopeptidase activity"/>
    <property type="evidence" value="ECO:0007669"/>
    <property type="project" value="UniProtKB-EC"/>
</dbReference>
<feature type="compositionally biased region" description="Low complexity" evidence="11">
    <location>
        <begin position="201"/>
        <end position="212"/>
    </location>
</feature>
<feature type="transmembrane region" description="Helical" evidence="9">
    <location>
        <begin position="151"/>
        <end position="175"/>
    </location>
</feature>
<evidence type="ECO:0000256" key="11">
    <source>
        <dbReference type="SAM" id="MobiDB-lite"/>
    </source>
</evidence>
<evidence type="ECO:0000256" key="2">
    <source>
        <dbReference type="ARBA" id="ARBA00022475"/>
    </source>
</evidence>
<comment type="similarity">
    <text evidence="1 9 10">Belongs to the peptidase A8 family.</text>
</comment>
<evidence type="ECO:0000256" key="9">
    <source>
        <dbReference type="HAMAP-Rule" id="MF_00161"/>
    </source>
</evidence>
<dbReference type="PRINTS" id="PR00781">
    <property type="entry name" value="LIPOSIGPTASE"/>
</dbReference>
<feature type="transmembrane region" description="Helical" evidence="9">
    <location>
        <begin position="20"/>
        <end position="39"/>
    </location>
</feature>
<evidence type="ECO:0000256" key="4">
    <source>
        <dbReference type="ARBA" id="ARBA00022692"/>
    </source>
</evidence>
<comment type="subcellular location">
    <subcellularLocation>
        <location evidence="9">Cell membrane</location>
        <topology evidence="9">Multi-pass membrane protein</topology>
    </subcellularLocation>
</comment>
<organism evidence="12 13">
    <name type="scientific">Leucobacter chromiireducens subsp. solipictus</name>
    <dbReference type="NCBI Taxonomy" id="398235"/>
    <lineage>
        <taxon>Bacteria</taxon>
        <taxon>Bacillati</taxon>
        <taxon>Actinomycetota</taxon>
        <taxon>Actinomycetes</taxon>
        <taxon>Micrococcales</taxon>
        <taxon>Microbacteriaceae</taxon>
        <taxon>Leucobacter</taxon>
    </lineage>
</organism>
<evidence type="ECO:0000256" key="7">
    <source>
        <dbReference type="ARBA" id="ARBA00022989"/>
    </source>
</evidence>
<dbReference type="EMBL" id="QYAC01000001">
    <property type="protein sequence ID" value="MBL3677737.1"/>
    <property type="molecule type" value="Genomic_DNA"/>
</dbReference>
<feature type="transmembrane region" description="Helical" evidence="9">
    <location>
        <begin position="102"/>
        <end position="121"/>
    </location>
</feature>
<feature type="active site" evidence="9">
    <location>
        <position position="137"/>
    </location>
</feature>
<evidence type="ECO:0000256" key="8">
    <source>
        <dbReference type="ARBA" id="ARBA00023136"/>
    </source>
</evidence>
<keyword evidence="13" id="KW-1185">Reference proteome</keyword>
<feature type="region of interest" description="Disordered" evidence="11">
    <location>
        <begin position="201"/>
        <end position="231"/>
    </location>
</feature>
<comment type="function">
    <text evidence="9">This protein specifically catalyzes the removal of signal peptides from prolipoproteins.</text>
</comment>
<dbReference type="RefSeq" id="WP_202343020.1">
    <property type="nucleotide sequence ID" value="NZ_BAAAPI010000009.1"/>
</dbReference>
<dbReference type="Pfam" id="PF01252">
    <property type="entry name" value="Peptidase_A8"/>
    <property type="match status" value="1"/>
</dbReference>
<comment type="catalytic activity">
    <reaction evidence="9">
        <text>Release of signal peptides from bacterial membrane prolipoproteins. Hydrolyzes -Xaa-Yaa-Zaa-|-(S,diacylglyceryl)Cys-, in which Xaa is hydrophobic (preferably Leu), and Yaa (Ala or Ser) and Zaa (Gly or Ala) have small, neutral side chains.</text>
        <dbReference type="EC" id="3.4.23.36"/>
    </reaction>
</comment>
<keyword evidence="7 9" id="KW-1133">Transmembrane helix</keyword>
<dbReference type="EC" id="3.4.23.36" evidence="9"/>
<evidence type="ECO:0000256" key="1">
    <source>
        <dbReference type="ARBA" id="ARBA00006139"/>
    </source>
</evidence>
<evidence type="ECO:0000256" key="5">
    <source>
        <dbReference type="ARBA" id="ARBA00022750"/>
    </source>
</evidence>
<dbReference type="NCBIfam" id="TIGR00077">
    <property type="entry name" value="lspA"/>
    <property type="match status" value="1"/>
</dbReference>
<feature type="transmembrane region" description="Helical" evidence="9">
    <location>
        <begin position="70"/>
        <end position="95"/>
    </location>
</feature>
<feature type="active site" evidence="9">
    <location>
        <position position="157"/>
    </location>
</feature>
<keyword evidence="6 9" id="KW-0378">Hydrolase</keyword>
<feature type="compositionally biased region" description="Basic and acidic residues" evidence="11">
    <location>
        <begin position="218"/>
        <end position="231"/>
    </location>
</feature>
<comment type="caution">
    <text evidence="12">The sequence shown here is derived from an EMBL/GenBank/DDBJ whole genome shotgun (WGS) entry which is preliminary data.</text>
</comment>
<gene>
    <name evidence="9 12" type="primary">lspA</name>
    <name evidence="12" type="ORF">D3230_00230</name>
</gene>
<keyword evidence="2 9" id="KW-1003">Cell membrane</keyword>
<accession>A0ABS1SBM1</accession>
<keyword evidence="5 9" id="KW-0064">Aspartyl protease</keyword>
<dbReference type="PANTHER" id="PTHR33695">
    <property type="entry name" value="LIPOPROTEIN SIGNAL PEPTIDASE"/>
    <property type="match status" value="1"/>
</dbReference>
<evidence type="ECO:0000256" key="3">
    <source>
        <dbReference type="ARBA" id="ARBA00022670"/>
    </source>
</evidence>
<keyword evidence="8 9" id="KW-0472">Membrane</keyword>
<keyword evidence="3 9" id="KW-0645">Protease</keyword>
<dbReference type="Proteomes" id="UP001645859">
    <property type="component" value="Unassembled WGS sequence"/>
</dbReference>
<evidence type="ECO:0000313" key="13">
    <source>
        <dbReference type="Proteomes" id="UP001645859"/>
    </source>
</evidence>
<comment type="pathway">
    <text evidence="9">Protein modification; lipoprotein biosynthesis (signal peptide cleavage).</text>
</comment>
<proteinExistence type="inferred from homology"/>
<evidence type="ECO:0000256" key="10">
    <source>
        <dbReference type="RuleBase" id="RU004181"/>
    </source>
</evidence>
<evidence type="ECO:0000256" key="6">
    <source>
        <dbReference type="ARBA" id="ARBA00022801"/>
    </source>
</evidence>
<sequence length="231" mass="24872">MSTASEVSSDATANRPWRRWVPIILFCVALLVWATDQLVKNWVVTSLPEGVTVPVLGDVLRWHFVRNPGAAFSLASGSTWIFTILAVVVVCVILWQIRRLRSIAWSLFLGLLLGGVLGNLTDRLAREPGFPEGHVIDFISTPWMWLGFNEAIYNIADIGIVSGMLLFILITLLGLPIDGRTRAQARADEAALAEAKLAAAGPAAAHPAAEAPNPGDPDVPRPDSEDGHAAP</sequence>